<evidence type="ECO:0000313" key="3">
    <source>
        <dbReference type="Proteomes" id="UP000027222"/>
    </source>
</evidence>
<evidence type="ECO:0000313" key="2">
    <source>
        <dbReference type="EMBL" id="KDR84049.1"/>
    </source>
</evidence>
<dbReference type="OrthoDB" id="2011702at2759"/>
<proteinExistence type="predicted"/>
<dbReference type="STRING" id="685588.A0A067TVU2"/>
<organism evidence="2 3">
    <name type="scientific">Galerina marginata (strain CBS 339.88)</name>
    <dbReference type="NCBI Taxonomy" id="685588"/>
    <lineage>
        <taxon>Eukaryota</taxon>
        <taxon>Fungi</taxon>
        <taxon>Dikarya</taxon>
        <taxon>Basidiomycota</taxon>
        <taxon>Agaricomycotina</taxon>
        <taxon>Agaricomycetes</taxon>
        <taxon>Agaricomycetidae</taxon>
        <taxon>Agaricales</taxon>
        <taxon>Agaricineae</taxon>
        <taxon>Strophariaceae</taxon>
        <taxon>Galerina</taxon>
    </lineage>
</organism>
<keyword evidence="3" id="KW-1185">Reference proteome</keyword>
<reference evidence="3" key="1">
    <citation type="journal article" date="2014" name="Proc. Natl. Acad. Sci. U.S.A.">
        <title>Extensive sampling of basidiomycete genomes demonstrates inadequacy of the white-rot/brown-rot paradigm for wood decay fungi.</title>
        <authorList>
            <person name="Riley R."/>
            <person name="Salamov A.A."/>
            <person name="Brown D.W."/>
            <person name="Nagy L.G."/>
            <person name="Floudas D."/>
            <person name="Held B.W."/>
            <person name="Levasseur A."/>
            <person name="Lombard V."/>
            <person name="Morin E."/>
            <person name="Otillar R."/>
            <person name="Lindquist E.A."/>
            <person name="Sun H."/>
            <person name="LaButti K.M."/>
            <person name="Schmutz J."/>
            <person name="Jabbour D."/>
            <person name="Luo H."/>
            <person name="Baker S.E."/>
            <person name="Pisabarro A.G."/>
            <person name="Walton J.D."/>
            <person name="Blanchette R.A."/>
            <person name="Henrissat B."/>
            <person name="Martin F."/>
            <person name="Cullen D."/>
            <person name="Hibbett D.S."/>
            <person name="Grigoriev I.V."/>
        </authorList>
    </citation>
    <scope>NUCLEOTIDE SEQUENCE [LARGE SCALE GENOMIC DNA]</scope>
    <source>
        <strain evidence="3">CBS 339.88</strain>
    </source>
</reference>
<dbReference type="Proteomes" id="UP000027222">
    <property type="component" value="Unassembled WGS sequence"/>
</dbReference>
<dbReference type="AlphaFoldDB" id="A0A067TVU2"/>
<dbReference type="HOGENOM" id="CLU_008184_0_0_1"/>
<protein>
    <recommendedName>
        <fullName evidence="4">Virilizer N-terminal domain-containing protein</fullName>
    </recommendedName>
</protein>
<name>A0A067TVU2_GALM3</name>
<feature type="region of interest" description="Disordered" evidence="1">
    <location>
        <begin position="1133"/>
        <end position="1154"/>
    </location>
</feature>
<evidence type="ECO:0000256" key="1">
    <source>
        <dbReference type="SAM" id="MobiDB-lite"/>
    </source>
</evidence>
<dbReference type="EMBL" id="KL142368">
    <property type="protein sequence ID" value="KDR84049.1"/>
    <property type="molecule type" value="Genomic_DNA"/>
</dbReference>
<gene>
    <name evidence="2" type="ORF">GALMADRAFT_236653</name>
</gene>
<sequence>MRLLGWYQLNSRNCTAAILYPAPVRVSSIRIFPTGAQPFNQSPDIIALTEPEAFFLDVYFNIVSTPPSNSQDSQDKRASKNALAPTRIAYAGGQTEFTVDMGSEYATRLIIFHGEFKSVFIAIYGDSGTSEQPEVATYEPKALPVSTSMPLSSSVDPTNSPSPVLLAEQLLKLLPISPPLHVATRLLFSLKPESEDWDHPEFPNLYSELDVAEDSDLEGLVNSSGRPIRDEISSDSISTFATIMHDSLGSNPIDDAYYVGKLLYNTASQQTRFSRILLQHLDLPQVFNEKTLDETNTILLRDAAANIEIARYFSEDQPFLRSLEELHKSPKTEKPVQKALNKLLTRMRGWRSFEDALINPSGDFAGSAAFLKDIAIGEHSVGCWLECMINHDNLVAKLAATPPRDSGSLPPLLFQERLPEPSHESFIVFVRALMGVLTVLGSLAWADSIGNDQCRERSLAVLLLWQGIDGYREIVNHCLLLRQITRRLGWNKSDDIPRKLGILAERLLVGLAKDPQAMLRDDLINTVLSLEPPFSFISTEELMEIGKLARVARDGLSSAIEELAYTSLRPFSLRRLRVLRISLAIVAEELTYDDGEWRVLENFWLERSQGIMPRLLTILVDISDDLNHHFSLQPPSRMNQTLSELLFRTADDILHLSSHFTATYPLISRDLRTMTAAISDLYACSDAASTRFSHSSVAYLAAQNIRRSCPEILRSLTNRLEAESGTSGPQVVFRVLLDPPISKTVRDPVHHISQVYDLLENILPKVPSDTDAQYWVMEVFPKVLPELKSFCRLLDPETRTTFIERLVTVDNGEIGMGEWLLTEELKELSTALNKLSGLVEDEDYKLVLQYQVSSSIHFCQLLTSSPQTAKWVVSSLSANEDLSQQLDICISLILDTNLCSLPLAKLTRHLGKHANDFGPDVRFNLLLLVLRNAQADPTALDALDSVPGILNSLPSSSISPERLRDEVGRMISAYADHASSMKTDNADMMLQILEWLASQEDSKLTTLVGISTEAFHYLCTTLAATLPIARQAALSSTKGKLSIDEDELFPPSTTELPDALTMPLRSVENLLAPRTLEPPSTPKRGNKTPDILGVVISPPAAILRSPAATGLTKTYQNNDFRQLRQVQSTRLNTSRMPSTHVDVGINGRSDLSFH</sequence>
<evidence type="ECO:0008006" key="4">
    <source>
        <dbReference type="Google" id="ProtNLM"/>
    </source>
</evidence>
<accession>A0A067TVU2</accession>